<dbReference type="Proteomes" id="UP000005239">
    <property type="component" value="Unassembled WGS sequence"/>
</dbReference>
<evidence type="ECO:0000256" key="1">
    <source>
        <dbReference type="SAM" id="MobiDB-lite"/>
    </source>
</evidence>
<keyword evidence="3" id="KW-1185">Reference proteome</keyword>
<protein>
    <submittedName>
        <fullName evidence="2">Uncharacterized protein</fullName>
    </submittedName>
</protein>
<feature type="compositionally biased region" description="Basic and acidic residues" evidence="1">
    <location>
        <begin position="90"/>
        <end position="99"/>
    </location>
</feature>
<dbReference type="EnsemblMetazoa" id="PPA34431.1">
    <property type="protein sequence ID" value="PPA34431.1"/>
    <property type="gene ID" value="WBGene00272800"/>
</dbReference>
<evidence type="ECO:0000313" key="2">
    <source>
        <dbReference type="EnsemblMetazoa" id="PPA34431.1"/>
    </source>
</evidence>
<name>A0A2A6CH75_PRIPA</name>
<gene>
    <name evidence="2" type="primary">WBGene00272800</name>
</gene>
<proteinExistence type="predicted"/>
<feature type="compositionally biased region" description="Pro residues" evidence="1">
    <location>
        <begin position="176"/>
        <end position="195"/>
    </location>
</feature>
<accession>A0A2A6CH75</accession>
<evidence type="ECO:0000313" key="3">
    <source>
        <dbReference type="Proteomes" id="UP000005239"/>
    </source>
</evidence>
<sequence>MHHLYPLGIFPPSCMVQQQSAGTPAVRFGVGSQLQQFGVAPVEDSGFAPAGRIATGSVRSMQLLSYRSQDLPAPIHPPRDATNTVADTDDNARSQAHSEDVDDDGSSFTTTPPCSPSPRSSRELSSEPSTPLYLPHLQSSQGDGKLIAVVRSTSSSPNEDYVVESSDEDEEDDPPPRSPRGPPSPTPPPPPPPPAAKIFCRGMTRKEYSQAYYQLNKDRIREYNGEYYRINRERILAEAKEKHEARRGKEKLGKVQHDQGNNELLNLPGNELSK</sequence>
<feature type="region of interest" description="Disordered" evidence="1">
    <location>
        <begin position="152"/>
        <end position="197"/>
    </location>
</feature>
<feature type="compositionally biased region" description="Acidic residues" evidence="1">
    <location>
        <begin position="161"/>
        <end position="173"/>
    </location>
</feature>
<accession>A0A8R1UME7</accession>
<feature type="compositionally biased region" description="Low complexity" evidence="1">
    <location>
        <begin position="261"/>
        <end position="274"/>
    </location>
</feature>
<feature type="region of interest" description="Disordered" evidence="1">
    <location>
        <begin position="69"/>
        <end position="140"/>
    </location>
</feature>
<reference evidence="2" key="2">
    <citation type="submission" date="2022-06" db="UniProtKB">
        <authorList>
            <consortium name="EnsemblMetazoa"/>
        </authorList>
    </citation>
    <scope>IDENTIFICATION</scope>
    <source>
        <strain evidence="2">PS312</strain>
    </source>
</reference>
<dbReference type="AlphaFoldDB" id="A0A2A6CH75"/>
<reference evidence="3" key="1">
    <citation type="journal article" date="2008" name="Nat. Genet.">
        <title>The Pristionchus pacificus genome provides a unique perspective on nematode lifestyle and parasitism.</title>
        <authorList>
            <person name="Dieterich C."/>
            <person name="Clifton S.W."/>
            <person name="Schuster L.N."/>
            <person name="Chinwalla A."/>
            <person name="Delehaunty K."/>
            <person name="Dinkelacker I."/>
            <person name="Fulton L."/>
            <person name="Fulton R."/>
            <person name="Godfrey J."/>
            <person name="Minx P."/>
            <person name="Mitreva M."/>
            <person name="Roeseler W."/>
            <person name="Tian H."/>
            <person name="Witte H."/>
            <person name="Yang S.P."/>
            <person name="Wilson R.K."/>
            <person name="Sommer R.J."/>
        </authorList>
    </citation>
    <scope>NUCLEOTIDE SEQUENCE [LARGE SCALE GENOMIC DNA]</scope>
    <source>
        <strain evidence="3">PS312</strain>
    </source>
</reference>
<feature type="region of interest" description="Disordered" evidence="1">
    <location>
        <begin position="245"/>
        <end position="274"/>
    </location>
</feature>
<organism evidence="2 3">
    <name type="scientific">Pristionchus pacificus</name>
    <name type="common">Parasitic nematode worm</name>
    <dbReference type="NCBI Taxonomy" id="54126"/>
    <lineage>
        <taxon>Eukaryota</taxon>
        <taxon>Metazoa</taxon>
        <taxon>Ecdysozoa</taxon>
        <taxon>Nematoda</taxon>
        <taxon>Chromadorea</taxon>
        <taxon>Rhabditida</taxon>
        <taxon>Rhabditina</taxon>
        <taxon>Diplogasteromorpha</taxon>
        <taxon>Diplogasteroidea</taxon>
        <taxon>Neodiplogasteridae</taxon>
        <taxon>Pristionchus</taxon>
    </lineage>
</organism>